<dbReference type="EnsemblMetazoa" id="XM_038218399.1">
    <property type="protein sequence ID" value="XP_038074327.1"/>
    <property type="gene ID" value="LOC119742468"/>
</dbReference>
<dbReference type="InterPro" id="IPR005123">
    <property type="entry name" value="Oxoglu/Fe-dep_dioxygenase_dom"/>
</dbReference>
<keyword evidence="5" id="KW-1185">Reference proteome</keyword>
<dbReference type="GO" id="GO:0070988">
    <property type="term" value="P:demethylation"/>
    <property type="evidence" value="ECO:0007669"/>
    <property type="project" value="InterPro"/>
</dbReference>
<dbReference type="InterPro" id="IPR037151">
    <property type="entry name" value="AlkB-like_sf"/>
</dbReference>
<proteinExistence type="inferred from homology"/>
<dbReference type="PANTHER" id="PTHR12463:SF0">
    <property type="entry name" value="ALPHA-KETOGLUTARATE-DEPENDENT DIOXYGENASE ALKB HOMOLOG 4"/>
    <property type="match status" value="1"/>
</dbReference>
<evidence type="ECO:0000256" key="2">
    <source>
        <dbReference type="RuleBase" id="RU003682"/>
    </source>
</evidence>
<dbReference type="SUPFAM" id="SSF51197">
    <property type="entry name" value="Clavaminate synthase-like"/>
    <property type="match status" value="1"/>
</dbReference>
<dbReference type="GeneID" id="119742468"/>
<dbReference type="GO" id="GO:0032451">
    <property type="term" value="F:demethylase activity"/>
    <property type="evidence" value="ECO:0007669"/>
    <property type="project" value="TreeGrafter"/>
</dbReference>
<dbReference type="OMA" id="MNTLRPC"/>
<evidence type="ECO:0000256" key="1">
    <source>
        <dbReference type="ARBA" id="ARBA00001954"/>
    </source>
</evidence>
<dbReference type="Proteomes" id="UP000887568">
    <property type="component" value="Unplaced"/>
</dbReference>
<protein>
    <recommendedName>
        <fullName evidence="3">Fe2OG dioxygenase domain-containing protein</fullName>
    </recommendedName>
</protein>
<dbReference type="PANTHER" id="PTHR12463">
    <property type="entry name" value="OXYGENASE-RELATED"/>
    <property type="match status" value="1"/>
</dbReference>
<feature type="domain" description="Fe2OG dioxygenase" evidence="3">
    <location>
        <begin position="171"/>
        <end position="274"/>
    </location>
</feature>
<dbReference type="FunFam" id="2.60.120.590:FF:000019">
    <property type="entry name" value="DNA N6-methyl adenine demethylase"/>
    <property type="match status" value="1"/>
</dbReference>
<name>A0A914BFW4_PATMI</name>
<keyword evidence="2" id="KW-0560">Oxidoreductase</keyword>
<organism evidence="4 5">
    <name type="scientific">Patiria miniata</name>
    <name type="common">Bat star</name>
    <name type="synonym">Asterina miniata</name>
    <dbReference type="NCBI Taxonomy" id="46514"/>
    <lineage>
        <taxon>Eukaryota</taxon>
        <taxon>Metazoa</taxon>
        <taxon>Echinodermata</taxon>
        <taxon>Eleutherozoa</taxon>
        <taxon>Asterozoa</taxon>
        <taxon>Asteroidea</taxon>
        <taxon>Valvatacea</taxon>
        <taxon>Valvatida</taxon>
        <taxon>Asterinidae</taxon>
        <taxon>Patiria</taxon>
    </lineage>
</organism>
<dbReference type="OrthoDB" id="442860at2759"/>
<dbReference type="PROSITE" id="PS51471">
    <property type="entry name" value="FE2OG_OXY"/>
    <property type="match status" value="1"/>
</dbReference>
<evidence type="ECO:0000313" key="5">
    <source>
        <dbReference type="Proteomes" id="UP000887568"/>
    </source>
</evidence>
<dbReference type="Gene3D" id="2.60.120.590">
    <property type="entry name" value="Alpha-ketoglutarate-dependent dioxygenase AlkB-like"/>
    <property type="match status" value="1"/>
</dbReference>
<accession>A0A914BFW4</accession>
<dbReference type="GO" id="GO:0046872">
    <property type="term" value="F:metal ion binding"/>
    <property type="evidence" value="ECO:0007669"/>
    <property type="project" value="UniProtKB-KW"/>
</dbReference>
<reference evidence="4" key="1">
    <citation type="submission" date="2022-11" db="UniProtKB">
        <authorList>
            <consortium name="EnsemblMetazoa"/>
        </authorList>
    </citation>
    <scope>IDENTIFICATION</scope>
</reference>
<comment type="cofactor">
    <cofactor evidence="1">
        <name>Fe(2+)</name>
        <dbReference type="ChEBI" id="CHEBI:29033"/>
    </cofactor>
</comment>
<dbReference type="GO" id="GO:0016491">
    <property type="term" value="F:oxidoreductase activity"/>
    <property type="evidence" value="ECO:0007669"/>
    <property type="project" value="UniProtKB-KW"/>
</dbReference>
<dbReference type="InterPro" id="IPR032857">
    <property type="entry name" value="ALKBH4"/>
</dbReference>
<dbReference type="RefSeq" id="XP_038074327.1">
    <property type="nucleotide sequence ID" value="XM_038218399.1"/>
</dbReference>
<evidence type="ECO:0000313" key="4">
    <source>
        <dbReference type="EnsemblMetazoa" id="XP_038074327.1"/>
    </source>
</evidence>
<evidence type="ECO:0000259" key="3">
    <source>
        <dbReference type="PROSITE" id="PS51471"/>
    </source>
</evidence>
<keyword evidence="2" id="KW-0479">Metal-binding</keyword>
<keyword evidence="2" id="KW-0408">Iron</keyword>
<comment type="similarity">
    <text evidence="2">Belongs to the iron/ascorbate-dependent oxidoreductase family.</text>
</comment>
<dbReference type="AlphaFoldDB" id="A0A914BFW4"/>
<sequence>MGEYEGTCGCKGIRTCLICEQQQHKTLIPRNFTSAEQVQLQNRGQVEESWESYCYCWRCNTAWGPRHTDDFANPPITELTACDHTGRALEFPGVTVVPEFVSKEEEAELVRTIDASPWKPSQSGRVKQDYGPKVNFKRRKLKTAGFTGLPSFIKPFVERMNEHESLSDFIPVEQCNLDYRPERGSAIDPHLDDSWLWGERLVTINLISGTYLDMTPIQSPGNEDTRTTPVSVRIPLPPRSLLVLSGPARHQWNHGIRREAIVSRRIAVTLRELTGEFLVGGAQEDIGREVLSVAKMFTGTVVP</sequence>